<dbReference type="AlphaFoldDB" id="A0AAD4BPZ1"/>
<comment type="caution">
    <text evidence="1">The sequence shown here is derived from an EMBL/GenBank/DDBJ whole genome shotgun (WGS) entry which is preliminary data.</text>
</comment>
<organism evidence="1 2">
    <name type="scientific">Boletus edulis BED1</name>
    <dbReference type="NCBI Taxonomy" id="1328754"/>
    <lineage>
        <taxon>Eukaryota</taxon>
        <taxon>Fungi</taxon>
        <taxon>Dikarya</taxon>
        <taxon>Basidiomycota</taxon>
        <taxon>Agaricomycotina</taxon>
        <taxon>Agaricomycetes</taxon>
        <taxon>Agaricomycetidae</taxon>
        <taxon>Boletales</taxon>
        <taxon>Boletineae</taxon>
        <taxon>Boletaceae</taxon>
        <taxon>Boletoideae</taxon>
        <taxon>Boletus</taxon>
    </lineage>
</organism>
<name>A0AAD4BPZ1_BOLED</name>
<reference evidence="1" key="1">
    <citation type="submission" date="2019-10" db="EMBL/GenBank/DDBJ databases">
        <authorList>
            <consortium name="DOE Joint Genome Institute"/>
            <person name="Kuo A."/>
            <person name="Miyauchi S."/>
            <person name="Kiss E."/>
            <person name="Drula E."/>
            <person name="Kohler A."/>
            <person name="Sanchez-Garcia M."/>
            <person name="Andreopoulos B."/>
            <person name="Barry K.W."/>
            <person name="Bonito G."/>
            <person name="Buee M."/>
            <person name="Carver A."/>
            <person name="Chen C."/>
            <person name="Cichocki N."/>
            <person name="Clum A."/>
            <person name="Culley D."/>
            <person name="Crous P.W."/>
            <person name="Fauchery L."/>
            <person name="Girlanda M."/>
            <person name="Hayes R."/>
            <person name="Keri Z."/>
            <person name="LaButti K."/>
            <person name="Lipzen A."/>
            <person name="Lombard V."/>
            <person name="Magnuson J."/>
            <person name="Maillard F."/>
            <person name="Morin E."/>
            <person name="Murat C."/>
            <person name="Nolan M."/>
            <person name="Ohm R."/>
            <person name="Pangilinan J."/>
            <person name="Pereira M."/>
            <person name="Perotto S."/>
            <person name="Peter M."/>
            <person name="Riley R."/>
            <person name="Sitrit Y."/>
            <person name="Stielow B."/>
            <person name="Szollosi G."/>
            <person name="Zifcakova L."/>
            <person name="Stursova M."/>
            <person name="Spatafora J.W."/>
            <person name="Tedersoo L."/>
            <person name="Vaario L.-M."/>
            <person name="Yamada A."/>
            <person name="Yan M."/>
            <person name="Wang P."/>
            <person name="Xu J."/>
            <person name="Bruns T."/>
            <person name="Baldrian P."/>
            <person name="Vilgalys R."/>
            <person name="Henrissat B."/>
            <person name="Grigoriev I.V."/>
            <person name="Hibbett D."/>
            <person name="Nagy L.G."/>
            <person name="Martin F.M."/>
        </authorList>
    </citation>
    <scope>NUCLEOTIDE SEQUENCE</scope>
    <source>
        <strain evidence="1">BED1</strain>
    </source>
</reference>
<evidence type="ECO:0000313" key="1">
    <source>
        <dbReference type="EMBL" id="KAF8436218.1"/>
    </source>
</evidence>
<dbReference type="Proteomes" id="UP001194468">
    <property type="component" value="Unassembled WGS sequence"/>
</dbReference>
<sequence length="160" mass="18890">MVTVTCHARYTSIHHSLDDLPTVPICRKPLRFRMQSSRHRSPMCLFYHLSRTHSHKEIQTIASQPDFLERKFVEALRLKKATAAALADAEESYQEWEYILRRFGNEVLVQDVLEAHRFVDDHEVDTMRGRYIAVVTCINLQDFRRPKRDACLDRRHLVTL</sequence>
<accession>A0AAD4BPZ1</accession>
<keyword evidence="2" id="KW-1185">Reference proteome</keyword>
<dbReference type="EMBL" id="WHUW01000022">
    <property type="protein sequence ID" value="KAF8436218.1"/>
    <property type="molecule type" value="Genomic_DNA"/>
</dbReference>
<protein>
    <submittedName>
        <fullName evidence="1">Uncharacterized protein</fullName>
    </submittedName>
</protein>
<evidence type="ECO:0000313" key="2">
    <source>
        <dbReference type="Proteomes" id="UP001194468"/>
    </source>
</evidence>
<proteinExistence type="predicted"/>
<reference evidence="1" key="2">
    <citation type="journal article" date="2020" name="Nat. Commun.">
        <title>Large-scale genome sequencing of mycorrhizal fungi provides insights into the early evolution of symbiotic traits.</title>
        <authorList>
            <person name="Miyauchi S."/>
            <person name="Kiss E."/>
            <person name="Kuo A."/>
            <person name="Drula E."/>
            <person name="Kohler A."/>
            <person name="Sanchez-Garcia M."/>
            <person name="Morin E."/>
            <person name="Andreopoulos B."/>
            <person name="Barry K.W."/>
            <person name="Bonito G."/>
            <person name="Buee M."/>
            <person name="Carver A."/>
            <person name="Chen C."/>
            <person name="Cichocki N."/>
            <person name="Clum A."/>
            <person name="Culley D."/>
            <person name="Crous P.W."/>
            <person name="Fauchery L."/>
            <person name="Girlanda M."/>
            <person name="Hayes R.D."/>
            <person name="Keri Z."/>
            <person name="LaButti K."/>
            <person name="Lipzen A."/>
            <person name="Lombard V."/>
            <person name="Magnuson J."/>
            <person name="Maillard F."/>
            <person name="Murat C."/>
            <person name="Nolan M."/>
            <person name="Ohm R.A."/>
            <person name="Pangilinan J."/>
            <person name="Pereira M.F."/>
            <person name="Perotto S."/>
            <person name="Peter M."/>
            <person name="Pfister S."/>
            <person name="Riley R."/>
            <person name="Sitrit Y."/>
            <person name="Stielow J.B."/>
            <person name="Szollosi G."/>
            <person name="Zifcakova L."/>
            <person name="Stursova M."/>
            <person name="Spatafora J.W."/>
            <person name="Tedersoo L."/>
            <person name="Vaario L.M."/>
            <person name="Yamada A."/>
            <person name="Yan M."/>
            <person name="Wang P."/>
            <person name="Xu J."/>
            <person name="Bruns T."/>
            <person name="Baldrian P."/>
            <person name="Vilgalys R."/>
            <person name="Dunand C."/>
            <person name="Henrissat B."/>
            <person name="Grigoriev I.V."/>
            <person name="Hibbett D."/>
            <person name="Nagy L.G."/>
            <person name="Martin F.M."/>
        </authorList>
    </citation>
    <scope>NUCLEOTIDE SEQUENCE</scope>
    <source>
        <strain evidence="1">BED1</strain>
    </source>
</reference>
<gene>
    <name evidence="1" type="ORF">L210DRAFT_947624</name>
</gene>